<feature type="transmembrane region" description="Helical" evidence="1">
    <location>
        <begin position="81"/>
        <end position="104"/>
    </location>
</feature>
<dbReference type="Proteomes" id="UP000264605">
    <property type="component" value="Chromosome"/>
</dbReference>
<name>A0AAD0WCV9_9GAMM</name>
<dbReference type="AlphaFoldDB" id="A0AAD0WCV9"/>
<sequence>MYQLYFSLALIFIIFSLPIYIYYITLKLEQFEDKGSSFFSLFFAEPSLRVILTVLCFPFIGIISVLSTIKTLCRRKPVKPSLLFSAIVSLLWLAFLLAGLVQYLGE</sequence>
<evidence type="ECO:0000313" key="3">
    <source>
        <dbReference type="Proteomes" id="UP000264605"/>
    </source>
</evidence>
<reference evidence="2 3" key="1">
    <citation type="submission" date="2018-08" db="EMBL/GenBank/DDBJ databases">
        <title>Draft genome sequence of Pseudoalteromonas donghaensis HJ51.</title>
        <authorList>
            <person name="Oh J."/>
            <person name="Roh D."/>
        </authorList>
    </citation>
    <scope>NUCLEOTIDE SEQUENCE [LARGE SCALE GENOMIC DNA]</scope>
    <source>
        <strain evidence="2 3">HJ51</strain>
    </source>
</reference>
<feature type="transmembrane region" description="Helical" evidence="1">
    <location>
        <begin position="5"/>
        <end position="26"/>
    </location>
</feature>
<evidence type="ECO:0000256" key="1">
    <source>
        <dbReference type="SAM" id="Phobius"/>
    </source>
</evidence>
<keyword evidence="1" id="KW-1133">Transmembrane helix</keyword>
<feature type="transmembrane region" description="Helical" evidence="1">
    <location>
        <begin position="46"/>
        <end position="69"/>
    </location>
</feature>
<keyword evidence="1" id="KW-0472">Membrane</keyword>
<evidence type="ECO:0000313" key="2">
    <source>
        <dbReference type="EMBL" id="AXV65451.1"/>
    </source>
</evidence>
<dbReference type="EMBL" id="CP032090">
    <property type="protein sequence ID" value="AXV65451.1"/>
    <property type="molecule type" value="Genomic_DNA"/>
</dbReference>
<keyword evidence="1" id="KW-0812">Transmembrane</keyword>
<proteinExistence type="predicted"/>
<protein>
    <submittedName>
        <fullName evidence="2">Uncharacterized protein</fullName>
    </submittedName>
</protein>
<dbReference type="KEGG" id="pdj:D0907_09270"/>
<accession>A0AAD0WCV9</accession>
<organism evidence="2 3">
    <name type="scientific">Pseudoalteromonas lipolytica</name>
    <dbReference type="NCBI Taxonomy" id="570156"/>
    <lineage>
        <taxon>Bacteria</taxon>
        <taxon>Pseudomonadati</taxon>
        <taxon>Pseudomonadota</taxon>
        <taxon>Gammaproteobacteria</taxon>
        <taxon>Alteromonadales</taxon>
        <taxon>Pseudoalteromonadaceae</taxon>
        <taxon>Pseudoalteromonas</taxon>
    </lineage>
</organism>
<gene>
    <name evidence="2" type="ORF">D0907_09270</name>
</gene>